<dbReference type="AlphaFoldDB" id="A0A845QHL3"/>
<organism evidence="1 2">
    <name type="scientific">Anaerotruncus colihominis</name>
    <dbReference type="NCBI Taxonomy" id="169435"/>
    <lineage>
        <taxon>Bacteria</taxon>
        <taxon>Bacillati</taxon>
        <taxon>Bacillota</taxon>
        <taxon>Clostridia</taxon>
        <taxon>Eubacteriales</taxon>
        <taxon>Oscillospiraceae</taxon>
        <taxon>Anaerotruncus</taxon>
    </lineage>
</organism>
<evidence type="ECO:0000313" key="2">
    <source>
        <dbReference type="Proteomes" id="UP000446866"/>
    </source>
</evidence>
<dbReference type="EMBL" id="QXWK01000003">
    <property type="protein sequence ID" value="NBH60591.1"/>
    <property type="molecule type" value="Genomic_DNA"/>
</dbReference>
<dbReference type="Proteomes" id="UP000446866">
    <property type="component" value="Unassembled WGS sequence"/>
</dbReference>
<comment type="caution">
    <text evidence="1">The sequence shown here is derived from an EMBL/GenBank/DDBJ whole genome shotgun (WGS) entry which is preliminary data.</text>
</comment>
<dbReference type="RefSeq" id="WP_160200891.1">
    <property type="nucleotide sequence ID" value="NZ_QXWK01000003.1"/>
</dbReference>
<gene>
    <name evidence="1" type="ORF">D0435_02750</name>
</gene>
<evidence type="ECO:0000313" key="1">
    <source>
        <dbReference type="EMBL" id="NBH60591.1"/>
    </source>
</evidence>
<name>A0A845QHL3_9FIRM</name>
<accession>A0A845QHL3</accession>
<proteinExistence type="predicted"/>
<protein>
    <submittedName>
        <fullName evidence="1">Uncharacterized protein</fullName>
    </submittedName>
</protein>
<reference evidence="1 2" key="1">
    <citation type="submission" date="2018-08" db="EMBL/GenBank/DDBJ databases">
        <title>Murine metabolic-syndrome-specific gut microbial biobank.</title>
        <authorList>
            <person name="Liu C."/>
        </authorList>
    </citation>
    <scope>NUCLEOTIDE SEQUENCE [LARGE SCALE GENOMIC DNA]</scope>
    <source>
        <strain evidence="1 2">28</strain>
    </source>
</reference>
<keyword evidence="2" id="KW-1185">Reference proteome</keyword>
<sequence>MNRELKLGVRDTTKIEAAVGTCYDIFGGDEDFENRPQEAEEIAKMVLVDMAGLGIKGSHFTLYDDWERPEALNTILRVCSRYGINLTLMRRDKDGTWQPEEKNFWG</sequence>